<dbReference type="InterPro" id="IPR043519">
    <property type="entry name" value="NT_sf"/>
</dbReference>
<evidence type="ECO:0000313" key="4">
    <source>
        <dbReference type="Proteomes" id="UP001055804"/>
    </source>
</evidence>
<dbReference type="NCBIfam" id="TIGR00090">
    <property type="entry name" value="rsfS_iojap_ybeB"/>
    <property type="match status" value="1"/>
</dbReference>
<comment type="function">
    <text evidence="2">Functions as a ribosomal silencing factor. Interacts with ribosomal protein uL14 (rplN), blocking formation of intersubunit bridge B8. Prevents association of the 30S and 50S ribosomal subunits and the formation of functional ribosomes, thus repressing translation.</text>
</comment>
<dbReference type="GO" id="GO:0017148">
    <property type="term" value="P:negative regulation of translation"/>
    <property type="evidence" value="ECO:0007669"/>
    <property type="project" value="UniProtKB-UniRule"/>
</dbReference>
<protein>
    <recommendedName>
        <fullName evidence="2">Ribosomal silencing factor RsfS</fullName>
    </recommendedName>
</protein>
<organism evidence="3 4">
    <name type="scientific">Futiania mangrovi</name>
    <dbReference type="NCBI Taxonomy" id="2959716"/>
    <lineage>
        <taxon>Bacteria</taxon>
        <taxon>Pseudomonadati</taxon>
        <taxon>Pseudomonadota</taxon>
        <taxon>Alphaproteobacteria</taxon>
        <taxon>Futianiales</taxon>
        <taxon>Futianiaceae</taxon>
        <taxon>Futiania</taxon>
    </lineage>
</organism>
<keyword evidence="2" id="KW-0963">Cytoplasm</keyword>
<evidence type="ECO:0000313" key="3">
    <source>
        <dbReference type="EMBL" id="MCP1336708.1"/>
    </source>
</evidence>
<accession>A0A9J6P9Q0</accession>
<dbReference type="GO" id="GO:0005737">
    <property type="term" value="C:cytoplasm"/>
    <property type="evidence" value="ECO:0007669"/>
    <property type="project" value="UniProtKB-SubCell"/>
</dbReference>
<dbReference type="Gene3D" id="3.30.460.10">
    <property type="entry name" value="Beta Polymerase, domain 2"/>
    <property type="match status" value="1"/>
</dbReference>
<comment type="subunit">
    <text evidence="2">Interacts with ribosomal protein uL14 (rplN).</text>
</comment>
<keyword evidence="2" id="KW-0678">Repressor</keyword>
<dbReference type="Proteomes" id="UP001055804">
    <property type="component" value="Unassembled WGS sequence"/>
</dbReference>
<dbReference type="InterPro" id="IPR004394">
    <property type="entry name" value="Iojap/RsfS/C7orf30"/>
</dbReference>
<evidence type="ECO:0000256" key="2">
    <source>
        <dbReference type="HAMAP-Rule" id="MF_01477"/>
    </source>
</evidence>
<name>A0A9J6P9Q0_9PROT</name>
<dbReference type="EMBL" id="JAMZFT010000002">
    <property type="protein sequence ID" value="MCP1336708.1"/>
    <property type="molecule type" value="Genomic_DNA"/>
</dbReference>
<dbReference type="RefSeq" id="WP_269332658.1">
    <property type="nucleotide sequence ID" value="NZ_JAMZFT010000002.1"/>
</dbReference>
<evidence type="ECO:0000256" key="1">
    <source>
        <dbReference type="ARBA" id="ARBA00010574"/>
    </source>
</evidence>
<keyword evidence="2" id="KW-0810">Translation regulation</keyword>
<dbReference type="Pfam" id="PF02410">
    <property type="entry name" value="RsfS"/>
    <property type="match status" value="1"/>
</dbReference>
<sequence>MATQTGTAPVNLAAPRDGDAASRDLLDLILTSLDDDKAEDVVSIDLRGKTTLADHMVVASGRSNRQVSSMADKLVRRLKEAGRGGSLRTEGLSQGDWALIDAGDVIVHIFRPEVRAFYDLERMWSVPGEPARD</sequence>
<dbReference type="HAMAP" id="MF_01477">
    <property type="entry name" value="Iojap_RsfS"/>
    <property type="match status" value="1"/>
</dbReference>
<comment type="caution">
    <text evidence="3">The sequence shown here is derived from an EMBL/GenBank/DDBJ whole genome shotgun (WGS) entry which is preliminary data.</text>
</comment>
<dbReference type="GO" id="GO:0043023">
    <property type="term" value="F:ribosomal large subunit binding"/>
    <property type="evidence" value="ECO:0007669"/>
    <property type="project" value="TreeGrafter"/>
</dbReference>
<comment type="subcellular location">
    <subcellularLocation>
        <location evidence="2">Cytoplasm</location>
    </subcellularLocation>
</comment>
<dbReference type="GO" id="GO:0090071">
    <property type="term" value="P:negative regulation of ribosome biogenesis"/>
    <property type="evidence" value="ECO:0007669"/>
    <property type="project" value="UniProtKB-UniRule"/>
</dbReference>
<comment type="similarity">
    <text evidence="1 2">Belongs to the Iojap/RsfS family.</text>
</comment>
<dbReference type="SUPFAM" id="SSF81301">
    <property type="entry name" value="Nucleotidyltransferase"/>
    <property type="match status" value="1"/>
</dbReference>
<keyword evidence="4" id="KW-1185">Reference proteome</keyword>
<dbReference type="PANTHER" id="PTHR21043">
    <property type="entry name" value="IOJAP SUPERFAMILY ORTHOLOG"/>
    <property type="match status" value="1"/>
</dbReference>
<dbReference type="PANTHER" id="PTHR21043:SF0">
    <property type="entry name" value="MITOCHONDRIAL ASSEMBLY OF RIBOSOMAL LARGE SUBUNIT PROTEIN 1"/>
    <property type="match status" value="1"/>
</dbReference>
<dbReference type="AlphaFoldDB" id="A0A9J6P9Q0"/>
<gene>
    <name evidence="2 3" type="primary">rsfS</name>
    <name evidence="3" type="ORF">NJQ99_09840</name>
</gene>
<reference evidence="3" key="1">
    <citation type="submission" date="2022-06" db="EMBL/GenBank/DDBJ databases">
        <title>Isolation and Genomics of Futiania mangrovii gen. nov., sp. nov., a Rare and Metabolically-versatile member in the Class Alphaproteobacteria.</title>
        <authorList>
            <person name="Liu L."/>
            <person name="Huang W.-C."/>
            <person name="Pan J."/>
            <person name="Li J."/>
            <person name="Huang Y."/>
            <person name="Du H."/>
            <person name="Liu Y."/>
            <person name="Li M."/>
        </authorList>
    </citation>
    <scope>NUCLEOTIDE SEQUENCE</scope>
    <source>
        <strain evidence="3">FT118</strain>
    </source>
</reference>
<dbReference type="GO" id="GO:0042256">
    <property type="term" value="P:cytosolic ribosome assembly"/>
    <property type="evidence" value="ECO:0007669"/>
    <property type="project" value="UniProtKB-UniRule"/>
</dbReference>
<proteinExistence type="inferred from homology"/>